<dbReference type="EMBL" id="MHIL01000018">
    <property type="protein sequence ID" value="OGY51479.1"/>
    <property type="molecule type" value="Genomic_DNA"/>
</dbReference>
<dbReference type="AlphaFoldDB" id="A0A1G1YGP9"/>
<reference evidence="1 2" key="1">
    <citation type="journal article" date="2016" name="Nat. Commun.">
        <title>Thousands of microbial genomes shed light on interconnected biogeochemical processes in an aquifer system.</title>
        <authorList>
            <person name="Anantharaman K."/>
            <person name="Brown C.T."/>
            <person name="Hug L.A."/>
            <person name="Sharon I."/>
            <person name="Castelle C.J."/>
            <person name="Probst A.J."/>
            <person name="Thomas B.C."/>
            <person name="Singh A."/>
            <person name="Wilkins M.J."/>
            <person name="Karaoz U."/>
            <person name="Brodie E.L."/>
            <person name="Williams K.H."/>
            <person name="Hubbard S.S."/>
            <person name="Banfield J.F."/>
        </authorList>
    </citation>
    <scope>NUCLEOTIDE SEQUENCE [LARGE SCALE GENOMIC DNA]</scope>
</reference>
<name>A0A1G1YGP9_9BACT</name>
<gene>
    <name evidence="1" type="ORF">A3J59_04610</name>
</gene>
<dbReference type="STRING" id="1797542.A3J59_04610"/>
<accession>A0A1G1YGP9</accession>
<protein>
    <submittedName>
        <fullName evidence="1">Uncharacterized protein</fullName>
    </submittedName>
</protein>
<sequence length="64" mass="6668">MSSPFAAPSAVIQALAPTVSYIRALLILSRSATLHELKGKTRALPGCTWLESAAILFGGAITLN</sequence>
<evidence type="ECO:0000313" key="1">
    <source>
        <dbReference type="EMBL" id="OGY51479.1"/>
    </source>
</evidence>
<comment type="caution">
    <text evidence="1">The sequence shown here is derived from an EMBL/GenBank/DDBJ whole genome shotgun (WGS) entry which is preliminary data.</text>
</comment>
<evidence type="ECO:0000313" key="2">
    <source>
        <dbReference type="Proteomes" id="UP000177310"/>
    </source>
</evidence>
<dbReference type="Proteomes" id="UP000177310">
    <property type="component" value="Unassembled WGS sequence"/>
</dbReference>
<proteinExistence type="predicted"/>
<organism evidence="1 2">
    <name type="scientific">Candidatus Buchananbacteria bacterium RIFCSPHIGHO2_02_FULL_56_16</name>
    <dbReference type="NCBI Taxonomy" id="1797542"/>
    <lineage>
        <taxon>Bacteria</taxon>
        <taxon>Candidatus Buchananiibacteriota</taxon>
    </lineage>
</organism>